<organism evidence="2 3">
    <name type="scientific">Lottiidibacillus patelloidae</name>
    <dbReference type="NCBI Taxonomy" id="2670334"/>
    <lineage>
        <taxon>Bacteria</taxon>
        <taxon>Bacillati</taxon>
        <taxon>Bacillota</taxon>
        <taxon>Bacilli</taxon>
        <taxon>Bacillales</taxon>
        <taxon>Bacillaceae</taxon>
        <taxon>Lottiidibacillus</taxon>
    </lineage>
</organism>
<dbReference type="RefSeq" id="WP_094921319.1">
    <property type="nucleotide sequence ID" value="NZ_NPIA01000001.1"/>
</dbReference>
<reference evidence="3" key="1">
    <citation type="submission" date="2017-08" db="EMBL/GenBank/DDBJ databases">
        <authorList>
            <person name="Huang Z."/>
        </authorList>
    </citation>
    <scope>NUCLEOTIDE SEQUENCE [LARGE SCALE GENOMIC DNA]</scope>
    <source>
        <strain evidence="3">SA5d-4</strain>
    </source>
</reference>
<evidence type="ECO:0000313" key="3">
    <source>
        <dbReference type="Proteomes" id="UP000217083"/>
    </source>
</evidence>
<keyword evidence="3" id="KW-1185">Reference proteome</keyword>
<accession>A0A263BXN9</accession>
<proteinExistence type="predicted"/>
<dbReference type="AlphaFoldDB" id="A0A263BXN9"/>
<evidence type="ECO:0000313" key="2">
    <source>
        <dbReference type="EMBL" id="OZM58430.1"/>
    </source>
</evidence>
<dbReference type="EMBL" id="NPIA01000001">
    <property type="protein sequence ID" value="OZM58430.1"/>
    <property type="molecule type" value="Genomic_DNA"/>
</dbReference>
<feature type="signal peptide" evidence="1">
    <location>
        <begin position="1"/>
        <end position="21"/>
    </location>
</feature>
<dbReference type="Gene3D" id="3.40.30.10">
    <property type="entry name" value="Glutaredoxin"/>
    <property type="match status" value="1"/>
</dbReference>
<protein>
    <recommendedName>
        <fullName evidence="4">Thioredoxin domain-containing protein</fullName>
    </recommendedName>
</protein>
<dbReference type="SUPFAM" id="SSF52833">
    <property type="entry name" value="Thioredoxin-like"/>
    <property type="match status" value="1"/>
</dbReference>
<reference evidence="2 3" key="2">
    <citation type="submission" date="2017-09" db="EMBL/GenBank/DDBJ databases">
        <title>Bacillus patelloidae sp. nov., isolated from the intestinal tract of a marine limpet.</title>
        <authorList>
            <person name="Liu R."/>
            <person name="Dong C."/>
            <person name="Shao Z."/>
        </authorList>
    </citation>
    <scope>NUCLEOTIDE SEQUENCE [LARGE SCALE GENOMIC DNA]</scope>
    <source>
        <strain evidence="2 3">SA5d-4</strain>
    </source>
</reference>
<comment type="caution">
    <text evidence="2">The sequence shown here is derived from an EMBL/GenBank/DDBJ whole genome shotgun (WGS) entry which is preliminary data.</text>
</comment>
<gene>
    <name evidence="2" type="ORF">CIB95_02355</name>
</gene>
<evidence type="ECO:0008006" key="4">
    <source>
        <dbReference type="Google" id="ProtNLM"/>
    </source>
</evidence>
<dbReference type="Proteomes" id="UP000217083">
    <property type="component" value="Unassembled WGS sequence"/>
</dbReference>
<dbReference type="PROSITE" id="PS51257">
    <property type="entry name" value="PROKAR_LIPOPROTEIN"/>
    <property type="match status" value="1"/>
</dbReference>
<sequence>MKWVSVFVFGLLCLLQGCQSAYQPINNNDDSISIDEIKTYIFTDEHFTSMEDNYYDALLQFKNKYPSQKYVVTIADSNDHKELVERYDISKFPTLIMMSNDIELMRIEGNQTKDNILLKLKNTFEE</sequence>
<dbReference type="InterPro" id="IPR036249">
    <property type="entry name" value="Thioredoxin-like_sf"/>
</dbReference>
<name>A0A263BXN9_9BACI</name>
<keyword evidence="1" id="KW-0732">Signal</keyword>
<evidence type="ECO:0000256" key="1">
    <source>
        <dbReference type="SAM" id="SignalP"/>
    </source>
</evidence>
<feature type="chain" id="PRO_5012695356" description="Thioredoxin domain-containing protein" evidence="1">
    <location>
        <begin position="22"/>
        <end position="126"/>
    </location>
</feature>